<organism evidence="7 8">
    <name type="scientific">Candidatus Daviesbacteria bacterium RIFCSPHIGHO2_02_FULL_36_13</name>
    <dbReference type="NCBI Taxonomy" id="1797768"/>
    <lineage>
        <taxon>Bacteria</taxon>
        <taxon>Candidatus Daviesiibacteriota</taxon>
    </lineage>
</organism>
<dbReference type="Pfam" id="PF00572">
    <property type="entry name" value="Ribosomal_L13"/>
    <property type="match status" value="1"/>
</dbReference>
<proteinExistence type="inferred from homology"/>
<keyword evidence="3 4" id="KW-0687">Ribonucleoprotein</keyword>
<dbReference type="Proteomes" id="UP000176902">
    <property type="component" value="Unassembled WGS sequence"/>
</dbReference>
<dbReference type="Gene3D" id="3.90.1180.10">
    <property type="entry name" value="Ribosomal protein L13"/>
    <property type="match status" value="1"/>
</dbReference>
<dbReference type="InterPro" id="IPR023563">
    <property type="entry name" value="Ribosomal_uL13_CS"/>
</dbReference>
<dbReference type="CDD" id="cd00392">
    <property type="entry name" value="Ribosomal_L13"/>
    <property type="match status" value="1"/>
</dbReference>
<dbReference type="GO" id="GO:0003735">
    <property type="term" value="F:structural constituent of ribosome"/>
    <property type="evidence" value="ECO:0007669"/>
    <property type="project" value="InterPro"/>
</dbReference>
<sequence length="137" mass="14980">MSTNVLSAKDIKREKHIIDASGKILGRLAGEIATLLMGKNKPNFVPYLDNGDFVIVTNASKVKVTGKKAQDKVYVRHSGYPGGLKSETFDKMIIRKPEFIIEHAVKGMLPGSKLGKAMIKKLKVFKGPAEGEAREAK</sequence>
<evidence type="ECO:0000256" key="5">
    <source>
        <dbReference type="RuleBase" id="RU003877"/>
    </source>
</evidence>
<evidence type="ECO:0000313" key="7">
    <source>
        <dbReference type="EMBL" id="OGE33898.1"/>
    </source>
</evidence>
<dbReference type="PROSITE" id="PS00783">
    <property type="entry name" value="RIBOSOMAL_L13"/>
    <property type="match status" value="1"/>
</dbReference>
<protein>
    <recommendedName>
        <fullName evidence="4">Large ribosomal subunit protein uL13</fullName>
    </recommendedName>
</protein>
<evidence type="ECO:0000256" key="3">
    <source>
        <dbReference type="ARBA" id="ARBA00023274"/>
    </source>
</evidence>
<accession>A0A1F5JZ59</accession>
<dbReference type="GO" id="GO:0003729">
    <property type="term" value="F:mRNA binding"/>
    <property type="evidence" value="ECO:0007669"/>
    <property type="project" value="TreeGrafter"/>
</dbReference>
<comment type="caution">
    <text evidence="7">The sequence shown here is derived from an EMBL/GenBank/DDBJ whole genome shotgun (WGS) entry which is preliminary data.</text>
</comment>
<name>A0A1F5JZ59_9BACT</name>
<reference evidence="7 8" key="1">
    <citation type="journal article" date="2016" name="Nat. Commun.">
        <title>Thousands of microbial genomes shed light on interconnected biogeochemical processes in an aquifer system.</title>
        <authorList>
            <person name="Anantharaman K."/>
            <person name="Brown C.T."/>
            <person name="Hug L.A."/>
            <person name="Sharon I."/>
            <person name="Castelle C.J."/>
            <person name="Probst A.J."/>
            <person name="Thomas B.C."/>
            <person name="Singh A."/>
            <person name="Wilkins M.J."/>
            <person name="Karaoz U."/>
            <person name="Brodie E.L."/>
            <person name="Williams K.H."/>
            <person name="Hubbard S.S."/>
            <person name="Banfield J.F."/>
        </authorList>
    </citation>
    <scope>NUCLEOTIDE SEQUENCE [LARGE SCALE GENOMIC DNA]</scope>
</reference>
<dbReference type="InterPro" id="IPR005823">
    <property type="entry name" value="Ribosomal_uL13_bac-type"/>
</dbReference>
<dbReference type="STRING" id="1797768.A3C59_01150"/>
<dbReference type="InterPro" id="IPR036899">
    <property type="entry name" value="Ribosomal_uL13_sf"/>
</dbReference>
<dbReference type="NCBIfam" id="TIGR01066">
    <property type="entry name" value="rplM_bact"/>
    <property type="match status" value="1"/>
</dbReference>
<dbReference type="GO" id="GO:0022625">
    <property type="term" value="C:cytosolic large ribosomal subunit"/>
    <property type="evidence" value="ECO:0007669"/>
    <property type="project" value="TreeGrafter"/>
</dbReference>
<comment type="subunit">
    <text evidence="4">Part of the 50S ribosomal subunit.</text>
</comment>
<dbReference type="PANTHER" id="PTHR11545">
    <property type="entry name" value="RIBOSOMAL PROTEIN L13"/>
    <property type="match status" value="1"/>
</dbReference>
<gene>
    <name evidence="4 6" type="primary">rplM</name>
    <name evidence="7" type="ORF">A3C59_01150</name>
</gene>
<dbReference type="InterPro" id="IPR005822">
    <property type="entry name" value="Ribosomal_uL13"/>
</dbReference>
<dbReference type="HAMAP" id="MF_01366">
    <property type="entry name" value="Ribosomal_uL13"/>
    <property type="match status" value="1"/>
</dbReference>
<evidence type="ECO:0000256" key="6">
    <source>
        <dbReference type="RuleBase" id="RU003878"/>
    </source>
</evidence>
<evidence type="ECO:0000256" key="1">
    <source>
        <dbReference type="ARBA" id="ARBA00006227"/>
    </source>
</evidence>
<dbReference type="PIRSF" id="PIRSF002181">
    <property type="entry name" value="Ribosomal_L13"/>
    <property type="match status" value="1"/>
</dbReference>
<dbReference type="PANTHER" id="PTHR11545:SF2">
    <property type="entry name" value="LARGE RIBOSOMAL SUBUNIT PROTEIN UL13M"/>
    <property type="match status" value="1"/>
</dbReference>
<evidence type="ECO:0000256" key="4">
    <source>
        <dbReference type="HAMAP-Rule" id="MF_01366"/>
    </source>
</evidence>
<dbReference type="SUPFAM" id="SSF52161">
    <property type="entry name" value="Ribosomal protein L13"/>
    <property type="match status" value="1"/>
</dbReference>
<keyword evidence="2 4" id="KW-0689">Ribosomal protein</keyword>
<comment type="similarity">
    <text evidence="1 4 5">Belongs to the universal ribosomal protein uL13 family.</text>
</comment>
<dbReference type="GO" id="GO:0006412">
    <property type="term" value="P:translation"/>
    <property type="evidence" value="ECO:0007669"/>
    <property type="project" value="UniProtKB-UniRule"/>
</dbReference>
<dbReference type="GO" id="GO:0017148">
    <property type="term" value="P:negative regulation of translation"/>
    <property type="evidence" value="ECO:0007669"/>
    <property type="project" value="TreeGrafter"/>
</dbReference>
<comment type="function">
    <text evidence="4 6">This protein is one of the early assembly proteins of the 50S ribosomal subunit, although it is not seen to bind rRNA by itself. It is important during the early stages of 50S assembly.</text>
</comment>
<evidence type="ECO:0000256" key="2">
    <source>
        <dbReference type="ARBA" id="ARBA00022980"/>
    </source>
</evidence>
<dbReference type="EMBL" id="MFCV01000004">
    <property type="protein sequence ID" value="OGE33898.1"/>
    <property type="molecule type" value="Genomic_DNA"/>
</dbReference>
<dbReference type="AlphaFoldDB" id="A0A1F5JZ59"/>
<evidence type="ECO:0000313" key="8">
    <source>
        <dbReference type="Proteomes" id="UP000176902"/>
    </source>
</evidence>